<comment type="caution">
    <text evidence="1">The sequence shown here is derived from an EMBL/GenBank/DDBJ whole genome shotgun (WGS) entry which is preliminary data.</text>
</comment>
<dbReference type="Proteomes" id="UP001164250">
    <property type="component" value="Chromosome 4"/>
</dbReference>
<gene>
    <name evidence="1" type="ORF">Patl1_20692</name>
</gene>
<dbReference type="EMBL" id="CM047900">
    <property type="protein sequence ID" value="KAJ0099815.1"/>
    <property type="molecule type" value="Genomic_DNA"/>
</dbReference>
<evidence type="ECO:0000313" key="1">
    <source>
        <dbReference type="EMBL" id="KAJ0099815.1"/>
    </source>
</evidence>
<proteinExistence type="predicted"/>
<sequence>MKLHDENICESESGIENGTSKEVEVEPNADTYCCLRAGYLFLFLIVLFGFLSLLMVIYLL</sequence>
<protein>
    <submittedName>
        <fullName evidence="1">Uncharacterized protein</fullName>
    </submittedName>
</protein>
<reference evidence="2" key="1">
    <citation type="journal article" date="2023" name="G3 (Bethesda)">
        <title>Genome assembly and association tests identify interacting loci associated with vigor, precocity, and sex in interspecific pistachio rootstocks.</title>
        <authorList>
            <person name="Palmer W."/>
            <person name="Jacygrad E."/>
            <person name="Sagayaradj S."/>
            <person name="Cavanaugh K."/>
            <person name="Han R."/>
            <person name="Bertier L."/>
            <person name="Beede B."/>
            <person name="Kafkas S."/>
            <person name="Golino D."/>
            <person name="Preece J."/>
            <person name="Michelmore R."/>
        </authorList>
    </citation>
    <scope>NUCLEOTIDE SEQUENCE [LARGE SCALE GENOMIC DNA]</scope>
</reference>
<accession>A0ACC1BLN2</accession>
<keyword evidence="2" id="KW-1185">Reference proteome</keyword>
<organism evidence="1 2">
    <name type="scientific">Pistacia atlantica</name>
    <dbReference type="NCBI Taxonomy" id="434234"/>
    <lineage>
        <taxon>Eukaryota</taxon>
        <taxon>Viridiplantae</taxon>
        <taxon>Streptophyta</taxon>
        <taxon>Embryophyta</taxon>
        <taxon>Tracheophyta</taxon>
        <taxon>Spermatophyta</taxon>
        <taxon>Magnoliopsida</taxon>
        <taxon>eudicotyledons</taxon>
        <taxon>Gunneridae</taxon>
        <taxon>Pentapetalae</taxon>
        <taxon>rosids</taxon>
        <taxon>malvids</taxon>
        <taxon>Sapindales</taxon>
        <taxon>Anacardiaceae</taxon>
        <taxon>Pistacia</taxon>
    </lineage>
</organism>
<evidence type="ECO:0000313" key="2">
    <source>
        <dbReference type="Proteomes" id="UP001164250"/>
    </source>
</evidence>
<name>A0ACC1BLN2_9ROSI</name>